<protein>
    <submittedName>
        <fullName evidence="1">Uncharacterized protein</fullName>
    </submittedName>
</protein>
<comment type="caution">
    <text evidence="1">The sequence shown here is derived from an EMBL/GenBank/DDBJ whole genome shotgun (WGS) entry which is preliminary data.</text>
</comment>
<evidence type="ECO:0000313" key="1">
    <source>
        <dbReference type="EMBL" id="CAG8973966.1"/>
    </source>
</evidence>
<dbReference type="AlphaFoldDB" id="A0A9N9Q546"/>
<evidence type="ECO:0000313" key="2">
    <source>
        <dbReference type="Proteomes" id="UP000701801"/>
    </source>
</evidence>
<proteinExistence type="predicted"/>
<keyword evidence="2" id="KW-1185">Reference proteome</keyword>
<dbReference type="Proteomes" id="UP000701801">
    <property type="component" value="Unassembled WGS sequence"/>
</dbReference>
<accession>A0A9N9Q546</accession>
<gene>
    <name evidence="1" type="ORF">HYALB_00010086</name>
</gene>
<name>A0A9N9Q546_9HELO</name>
<sequence>MSSIDLYIRVICKEIFDITGKICIQFGRKAPSPEKQMQEKVEKFIVEVIMDPIYNGPTDYITVKEIKDGSLEIHVDVGIRVAIGEDNFNATVKRRSINWK</sequence>
<dbReference type="EMBL" id="CAJVRM010000085">
    <property type="protein sequence ID" value="CAG8973966.1"/>
    <property type="molecule type" value="Genomic_DNA"/>
</dbReference>
<reference evidence="1" key="1">
    <citation type="submission" date="2021-07" db="EMBL/GenBank/DDBJ databases">
        <authorList>
            <person name="Durling M."/>
        </authorList>
    </citation>
    <scope>NUCLEOTIDE SEQUENCE</scope>
</reference>
<organism evidence="1 2">
    <name type="scientific">Hymenoscyphus albidus</name>
    <dbReference type="NCBI Taxonomy" id="595503"/>
    <lineage>
        <taxon>Eukaryota</taxon>
        <taxon>Fungi</taxon>
        <taxon>Dikarya</taxon>
        <taxon>Ascomycota</taxon>
        <taxon>Pezizomycotina</taxon>
        <taxon>Leotiomycetes</taxon>
        <taxon>Helotiales</taxon>
        <taxon>Helotiaceae</taxon>
        <taxon>Hymenoscyphus</taxon>
    </lineage>
</organism>
<dbReference type="OrthoDB" id="10367402at2759"/>